<dbReference type="STRING" id="739143.SAMN05216297_10186"/>
<dbReference type="RefSeq" id="WP_091489804.1">
    <property type="nucleotide sequence ID" value="NZ_FOMH01000001.1"/>
</dbReference>
<dbReference type="EMBL" id="FOMH01000001">
    <property type="protein sequence ID" value="SFC51371.1"/>
    <property type="molecule type" value="Genomic_DNA"/>
</dbReference>
<organism evidence="1 2">
    <name type="scientific">Flavobacterium phragmitis</name>
    <dbReference type="NCBI Taxonomy" id="739143"/>
    <lineage>
        <taxon>Bacteria</taxon>
        <taxon>Pseudomonadati</taxon>
        <taxon>Bacteroidota</taxon>
        <taxon>Flavobacteriia</taxon>
        <taxon>Flavobacteriales</taxon>
        <taxon>Flavobacteriaceae</taxon>
        <taxon>Flavobacterium</taxon>
    </lineage>
</organism>
<name>A0A1I1JT25_9FLAO</name>
<gene>
    <name evidence="1" type="ORF">SAMN05216297_10186</name>
</gene>
<reference evidence="2" key="1">
    <citation type="submission" date="2016-10" db="EMBL/GenBank/DDBJ databases">
        <authorList>
            <person name="Varghese N."/>
            <person name="Submissions S."/>
        </authorList>
    </citation>
    <scope>NUCLEOTIDE SEQUENCE [LARGE SCALE GENOMIC DNA]</scope>
    <source>
        <strain evidence="2">CGMCC 1.10370</strain>
    </source>
</reference>
<proteinExistence type="predicted"/>
<protein>
    <submittedName>
        <fullName evidence="1">Uncharacterized protein</fullName>
    </submittedName>
</protein>
<evidence type="ECO:0000313" key="1">
    <source>
        <dbReference type="EMBL" id="SFC51371.1"/>
    </source>
</evidence>
<dbReference type="OrthoDB" id="3478358at2"/>
<dbReference type="AlphaFoldDB" id="A0A1I1JT25"/>
<sequence>MEDLYFSIDKNVKKISLKLQRKSWELNIHGWNFEIDLLQDLFKTNWADRKTIKVGKSANTSAYWTMEGENVIIMTGNDDETWDFAVIISSKKLNDIIGKFCSI</sequence>
<keyword evidence="2" id="KW-1185">Reference proteome</keyword>
<accession>A0A1I1JT25</accession>
<dbReference type="Proteomes" id="UP000199672">
    <property type="component" value="Unassembled WGS sequence"/>
</dbReference>
<evidence type="ECO:0000313" key="2">
    <source>
        <dbReference type="Proteomes" id="UP000199672"/>
    </source>
</evidence>